<feature type="region of interest" description="Disordered" evidence="1">
    <location>
        <begin position="614"/>
        <end position="645"/>
    </location>
</feature>
<dbReference type="GO" id="GO:1990072">
    <property type="term" value="C:TRAPPIII protein complex"/>
    <property type="evidence" value="ECO:0007669"/>
    <property type="project" value="TreeGrafter"/>
</dbReference>
<dbReference type="EMBL" id="LWDD02000151">
    <property type="protein sequence ID" value="KAE8263347.1"/>
    <property type="molecule type" value="Genomic_DNA"/>
</dbReference>
<reference evidence="2" key="3">
    <citation type="submission" date="2020-10" db="EMBL/GenBank/DDBJ databases">
        <authorList>
            <person name="Sedaghatjoo S."/>
        </authorList>
    </citation>
    <scope>NUCLEOTIDE SEQUENCE</scope>
    <source>
        <strain evidence="2">AZH3</strain>
    </source>
</reference>
<evidence type="ECO:0000313" key="5">
    <source>
        <dbReference type="Proteomes" id="UP000836402"/>
    </source>
</evidence>
<name>A0A177UUP8_9BASI</name>
<accession>A0A177UUP8</accession>
<sequence length="1151" mass="126876">MSEQTIYRALCPRVVVLSSPDVAVIARDNGCDDFAQLLRPFEAQIQNITVRTSQLAARPCSTFPLRIDQLSSFEDGISSEINRHPEEVLDAVIAHISTHVRRWDAEVPRIEVAARADVRPEHVQTPVEQLAPWFADFRDLILGHRAVSEHETFGHPVAMLLAVSSTCPNAMDAFAQLHEQSQQPTAYTQRPYMHLDVLRYYLILHDVSRSGNDLAETKQLLDNVRATYGLHCCILTVNSAGEGTAKSEGFSTMWSRALQRDPRAPLLRPNIGTPEPRSPGVGDQLGVPVAPARWHTPTPEQQKNQLPELVVPVSPGSPHTQGSEDGHPQHTFGEALDDEDVRRLKSFMREFVAQSLVPHMEKCVQVWNEQVAASRRGITSKLFGAGRRMFGATRAPVTQPPGFDAHRQIYPAAAIESLTRRLADFAFMTRDLKLAASLYEMVRKDFVTDKAWKYAAGASEMLGLCQLLQASASATASSAEAEALLGQACHEFSLGNHTQLSAIRASLLFYEAQRSIRDWRNVESVLIRAAGFAEEISSAIFLEQAAFANLRQPKPALRKFAVRLVMAGHRYNDCGQRYLSLRCFAQAAFVYRAKDWRLIANHIEHELGKQAYMQGSADQADEHALPAAPPTEDSTTPAVQAQESQPQLAVELVEPPSQLHHGEEAEVTARLVNVGQDHLYHIRLSTNDASCLALKQPNDQHDVSAGTLELPNSLSEDAPVDIALPSGKLGKGESIEIVLRLRASWTGPLTLSVQLVYQNEAKEVFNARIQHILQVLPSLLITSDCAWLSDDRPRVLVDLTIANVSAELQGLQITGITAITTDKRIHFPSESSLDGLGSSIDPSSTIHIPVTLEVEVNAEEDDVLLVKQLRSLLGRKKDDKASPLSKYPPKLAHLQQLQFQSSEVLSPSPFLGAARKAWRLRVLSHDFNAVSELDRRRVFPVFDVNELDLIIHWEQSGQEDSSSQRRHGTIPVFGIRLGPLRNRLETLVEDGKSTRNLYAEAAKEQAAVLKNLLTSSLGVTENPVMITLSAEGIVAHDFEQGALRVPISFKLRNLSDRLRATFRLTLVQSEEDADAPLAMAPWVGRASFRGQLEAGAPRVITASMLVETPAVMSSGMWSGEILVEGGISGSGYCFVIAGTERMFVNVQQSST</sequence>
<dbReference type="AlphaFoldDB" id="A0A177UUP8"/>
<dbReference type="InterPro" id="IPR024420">
    <property type="entry name" value="TRAPP_III_complex_Trs85"/>
</dbReference>
<reference evidence="3" key="2">
    <citation type="journal article" date="2019" name="IMA Fungus">
        <title>Genome sequencing and comparison of five Tilletia species to identify candidate genes for the detection of regulated species infecting wheat.</title>
        <authorList>
            <person name="Nguyen H.D.T."/>
            <person name="Sultana T."/>
            <person name="Kesanakurti P."/>
            <person name="Hambleton S."/>
        </authorList>
    </citation>
    <scope>NUCLEOTIDE SEQUENCE</scope>
    <source>
        <strain evidence="3">DAOMC 238032</strain>
    </source>
</reference>
<evidence type="ECO:0000313" key="3">
    <source>
        <dbReference type="EMBL" id="KAE8263347.1"/>
    </source>
</evidence>
<feature type="compositionally biased region" description="Polar residues" evidence="1">
    <location>
        <begin position="632"/>
        <end position="645"/>
    </location>
</feature>
<dbReference type="PANTHER" id="PTHR12975:SF6">
    <property type="entry name" value="TRAFFICKING PROTEIN PARTICLE COMPLEX SUBUNIT 8"/>
    <property type="match status" value="1"/>
</dbReference>
<dbReference type="Proteomes" id="UP000836402">
    <property type="component" value="Unassembled WGS sequence"/>
</dbReference>
<comment type="caution">
    <text evidence="3">The sequence shown here is derived from an EMBL/GenBank/DDBJ whole genome shotgun (WGS) entry which is preliminary data.</text>
</comment>
<reference evidence="3" key="1">
    <citation type="submission" date="2016-04" db="EMBL/GenBank/DDBJ databases">
        <authorList>
            <person name="Nguyen H.D."/>
            <person name="Kesanakurti P."/>
            <person name="Cullis J."/>
            <person name="Levesque C.A."/>
            <person name="Hambleton S."/>
        </authorList>
    </citation>
    <scope>NUCLEOTIDE SEQUENCE</scope>
    <source>
        <strain evidence="3">DAOMC 238032</strain>
    </source>
</reference>
<organism evidence="3 4">
    <name type="scientific">Tilletia caries</name>
    <name type="common">wheat bunt fungus</name>
    <dbReference type="NCBI Taxonomy" id="13290"/>
    <lineage>
        <taxon>Eukaryota</taxon>
        <taxon>Fungi</taxon>
        <taxon>Dikarya</taxon>
        <taxon>Basidiomycota</taxon>
        <taxon>Ustilaginomycotina</taxon>
        <taxon>Exobasidiomycetes</taxon>
        <taxon>Tilletiales</taxon>
        <taxon>Tilletiaceae</taxon>
        <taxon>Tilletia</taxon>
    </lineage>
</organism>
<dbReference type="PANTHER" id="PTHR12975">
    <property type="entry name" value="TRANSPORT PROTEIN TRAPP"/>
    <property type="match status" value="1"/>
</dbReference>
<keyword evidence="5" id="KW-1185">Reference proteome</keyword>
<evidence type="ECO:0000313" key="2">
    <source>
        <dbReference type="EMBL" id="CAD6961616.1"/>
    </source>
</evidence>
<feature type="region of interest" description="Disordered" evidence="1">
    <location>
        <begin position="312"/>
        <end position="333"/>
    </location>
</feature>
<evidence type="ECO:0000313" key="4">
    <source>
        <dbReference type="Proteomes" id="UP000077671"/>
    </source>
</evidence>
<evidence type="ECO:0000256" key="1">
    <source>
        <dbReference type="SAM" id="MobiDB-lite"/>
    </source>
</evidence>
<dbReference type="EMBL" id="CAJHJG010006994">
    <property type="protein sequence ID" value="CAD6961616.1"/>
    <property type="molecule type" value="Genomic_DNA"/>
</dbReference>
<protein>
    <submittedName>
        <fullName evidence="3">Uncharacterized protein</fullName>
    </submittedName>
</protein>
<dbReference type="Proteomes" id="UP000077671">
    <property type="component" value="Unassembled WGS sequence"/>
</dbReference>
<dbReference type="Pfam" id="PF12739">
    <property type="entry name" value="TRAPPC-Trs85"/>
    <property type="match status" value="1"/>
</dbReference>
<proteinExistence type="predicted"/>
<gene>
    <name evidence="3" type="ORF">A4X03_0g1748</name>
    <name evidence="2" type="ORF">JKIAZH3_G2429</name>
</gene>